<dbReference type="GO" id="GO:0006355">
    <property type="term" value="P:regulation of DNA-templated transcription"/>
    <property type="evidence" value="ECO:0007669"/>
    <property type="project" value="InterPro"/>
</dbReference>
<dbReference type="PANTHER" id="PTHR45658">
    <property type="entry name" value="GATA TRANSCRIPTION FACTOR"/>
    <property type="match status" value="1"/>
</dbReference>
<dbReference type="GO" id="GO:0008270">
    <property type="term" value="F:zinc ion binding"/>
    <property type="evidence" value="ECO:0007669"/>
    <property type="project" value="UniProtKB-KW"/>
</dbReference>
<keyword evidence="1" id="KW-0479">Metal-binding</keyword>
<gene>
    <name evidence="8" type="ORF">FMOSSE_LOCUS5835</name>
</gene>
<keyword evidence="3" id="KW-0862">Zinc</keyword>
<dbReference type="EMBL" id="CAJVPP010001160">
    <property type="protein sequence ID" value="CAG8537916.1"/>
    <property type="molecule type" value="Genomic_DNA"/>
</dbReference>
<protein>
    <submittedName>
        <fullName evidence="8">519_t:CDS:1</fullName>
    </submittedName>
</protein>
<evidence type="ECO:0000256" key="2">
    <source>
        <dbReference type="ARBA" id="ARBA00022771"/>
    </source>
</evidence>
<keyword evidence="6" id="KW-0472">Membrane</keyword>
<feature type="region of interest" description="Disordered" evidence="5">
    <location>
        <begin position="62"/>
        <end position="125"/>
    </location>
</feature>
<feature type="transmembrane region" description="Helical" evidence="6">
    <location>
        <begin position="604"/>
        <end position="623"/>
    </location>
</feature>
<proteinExistence type="predicted"/>
<dbReference type="Pfam" id="PF00320">
    <property type="entry name" value="GATA"/>
    <property type="match status" value="1"/>
</dbReference>
<reference evidence="8" key="1">
    <citation type="submission" date="2021-06" db="EMBL/GenBank/DDBJ databases">
        <authorList>
            <person name="Kallberg Y."/>
            <person name="Tangrot J."/>
            <person name="Rosling A."/>
        </authorList>
    </citation>
    <scope>NUCLEOTIDE SEQUENCE</scope>
    <source>
        <strain evidence="8">87-6 pot B 2015</strain>
    </source>
</reference>
<dbReference type="GO" id="GO:0043565">
    <property type="term" value="F:sequence-specific DNA binding"/>
    <property type="evidence" value="ECO:0007669"/>
    <property type="project" value="InterPro"/>
</dbReference>
<keyword evidence="6" id="KW-1133">Transmembrane helix</keyword>
<feature type="compositionally biased region" description="Polar residues" evidence="5">
    <location>
        <begin position="206"/>
        <end position="243"/>
    </location>
</feature>
<dbReference type="Gene3D" id="3.30.50.10">
    <property type="entry name" value="Erythroid Transcription Factor GATA-1, subunit A"/>
    <property type="match status" value="1"/>
</dbReference>
<accession>A0A9N9AQG2</accession>
<keyword evidence="9" id="KW-1185">Reference proteome</keyword>
<dbReference type="InterPro" id="IPR000679">
    <property type="entry name" value="Znf_GATA"/>
</dbReference>
<sequence>MEGICSLPSIDHMTGSKSIVTSPINRQHVQHMPSPGHETMSESKGVLPPLSVLLRPTPQHGLSEVHREISDSVNRSPMTSHHKTPDNLERTSSPLCPPDHGSHVSGQLNYSDHRLPQDGVTHSSQRAIAPDMRLPSIKHFENISSDVQQSSSSVKQHQQVYSPCPPPSSQTGNMNLHSQQSAFYNTSKQQPMVSRSSENGIRASHQHGSLQQHSNNTFSHSNLPSRSPHIAQNSTMWTRPQAISHSPRSSQSSTSSSTSSPQKTMYQNIEMKPIQPIQLPVRFVSNNYAPEYLQNNGTYVKDNGESASGTQNMDKTLAEMQKITEYCTIISHFATQYSEYRNQMSKFGPYPPNASHWGSNPTGTPIASVVNLEQQVPEMINRAYQILGILNGVKSEIGHTISNDQDTINLIRTKRTTVGPSATRTKYRKRSKRAAPPGRCHSCNISETPEWRRGPDGARTLCNACGLHFAKLTRKRALSTMQQHHQASVHKMTRNAPVLPSTTILQQQTIITQPKPTMGILGGIHLASPHPSAQIMQNPSKRMGPDSPINHQINGSLNGNYLNTYPHLLVLRHIYIFESKKMAQVLVPFNQRIVRTAKNLPPEALPMVVIVVGAISGGIFAMAHKMWSDKGLRRHPNRHQ</sequence>
<feature type="compositionally biased region" description="Low complexity" evidence="5">
    <location>
        <begin position="145"/>
        <end position="162"/>
    </location>
</feature>
<dbReference type="Proteomes" id="UP000789375">
    <property type="component" value="Unassembled WGS sequence"/>
</dbReference>
<dbReference type="InterPro" id="IPR013088">
    <property type="entry name" value="Znf_NHR/GATA"/>
</dbReference>
<evidence type="ECO:0000256" key="5">
    <source>
        <dbReference type="SAM" id="MobiDB-lite"/>
    </source>
</evidence>
<dbReference type="PROSITE" id="PS00344">
    <property type="entry name" value="GATA_ZN_FINGER_1"/>
    <property type="match status" value="1"/>
</dbReference>
<dbReference type="AlphaFoldDB" id="A0A9N9AQG2"/>
<keyword evidence="6" id="KW-0812">Transmembrane</keyword>
<evidence type="ECO:0000313" key="8">
    <source>
        <dbReference type="EMBL" id="CAG8537916.1"/>
    </source>
</evidence>
<feature type="compositionally biased region" description="Low complexity" evidence="5">
    <location>
        <begin position="244"/>
        <end position="262"/>
    </location>
</feature>
<name>A0A9N9AQG2_FUNMO</name>
<evidence type="ECO:0000256" key="4">
    <source>
        <dbReference type="PROSITE-ProRule" id="PRU00094"/>
    </source>
</evidence>
<evidence type="ECO:0000256" key="1">
    <source>
        <dbReference type="ARBA" id="ARBA00022723"/>
    </source>
</evidence>
<feature type="domain" description="GATA-type" evidence="7">
    <location>
        <begin position="439"/>
        <end position="494"/>
    </location>
</feature>
<evidence type="ECO:0000256" key="6">
    <source>
        <dbReference type="SAM" id="Phobius"/>
    </source>
</evidence>
<feature type="compositionally biased region" description="Polar residues" evidence="5">
    <location>
        <begin position="169"/>
        <end position="199"/>
    </location>
</feature>
<dbReference type="CDD" id="cd00202">
    <property type="entry name" value="ZnF_GATA"/>
    <property type="match status" value="1"/>
</dbReference>
<dbReference type="PROSITE" id="PS50114">
    <property type="entry name" value="GATA_ZN_FINGER_2"/>
    <property type="match status" value="1"/>
</dbReference>
<evidence type="ECO:0000259" key="7">
    <source>
        <dbReference type="PROSITE" id="PS50114"/>
    </source>
</evidence>
<evidence type="ECO:0000313" key="9">
    <source>
        <dbReference type="Proteomes" id="UP000789375"/>
    </source>
</evidence>
<keyword evidence="2 4" id="KW-0863">Zinc-finger</keyword>
<feature type="region of interest" description="Disordered" evidence="5">
    <location>
        <begin position="145"/>
        <end position="264"/>
    </location>
</feature>
<dbReference type="InterPro" id="IPR051140">
    <property type="entry name" value="GATA_TF"/>
</dbReference>
<dbReference type="SMART" id="SM00401">
    <property type="entry name" value="ZnF_GATA"/>
    <property type="match status" value="1"/>
</dbReference>
<dbReference type="SUPFAM" id="SSF57716">
    <property type="entry name" value="Glucocorticoid receptor-like (DNA-binding domain)"/>
    <property type="match status" value="1"/>
</dbReference>
<evidence type="ECO:0000256" key="3">
    <source>
        <dbReference type="ARBA" id="ARBA00022833"/>
    </source>
</evidence>
<comment type="caution">
    <text evidence="8">The sequence shown here is derived from an EMBL/GenBank/DDBJ whole genome shotgun (WGS) entry which is preliminary data.</text>
</comment>
<organism evidence="8 9">
    <name type="scientific">Funneliformis mosseae</name>
    <name type="common">Endomycorrhizal fungus</name>
    <name type="synonym">Glomus mosseae</name>
    <dbReference type="NCBI Taxonomy" id="27381"/>
    <lineage>
        <taxon>Eukaryota</taxon>
        <taxon>Fungi</taxon>
        <taxon>Fungi incertae sedis</taxon>
        <taxon>Mucoromycota</taxon>
        <taxon>Glomeromycotina</taxon>
        <taxon>Glomeromycetes</taxon>
        <taxon>Glomerales</taxon>
        <taxon>Glomeraceae</taxon>
        <taxon>Funneliformis</taxon>
    </lineage>
</organism>